<dbReference type="InterPro" id="IPR048061">
    <property type="entry name" value="GmtX-like"/>
</dbReference>
<evidence type="ECO:0000313" key="2">
    <source>
        <dbReference type="Proteomes" id="UP000593812"/>
    </source>
</evidence>
<evidence type="ECO:0000313" key="1">
    <source>
        <dbReference type="EMBL" id="QOW41982.1"/>
    </source>
</evidence>
<proteinExistence type="predicted"/>
<dbReference type="EMBL" id="CP048654">
    <property type="protein sequence ID" value="QOW41982.1"/>
    <property type="molecule type" value="Genomic_DNA"/>
</dbReference>
<gene>
    <name evidence="1" type="ORF">G0027_03395</name>
</gene>
<dbReference type="RefSeq" id="WP_180191957.1">
    <property type="nucleotide sequence ID" value="NZ_CP048654.1"/>
</dbReference>
<name>A0A7S6VNJ8_9GAMM</name>
<sequence length="203" mass="23436">MNPEELLNKLKVGSSLKVQQSLDAIYEICTEQQERGIHDFSISTIAKLGCNRGVPKAQSIRNKTGEKYRALIQCFADLSTQKPKLRKPSQSENDWIEEIQNPKHQLLVRIMASELKEAQQIIREIIPPKQRIDIYDHKSMSSHQSFKLSEQEVRALQYLLSTDFQKKWNLKPTHFGELVDESNKPVFKVSTLDALRKALEYLS</sequence>
<protein>
    <submittedName>
        <fullName evidence="1">Uncharacterized protein</fullName>
    </submittedName>
</protein>
<dbReference type="AlphaFoldDB" id="A0A7S6VNJ8"/>
<reference evidence="1 2" key="1">
    <citation type="submission" date="2020-02" db="EMBL/GenBank/DDBJ databases">
        <title>Tigecycline-resistant Acinetobacter species from pigs and migratory birds.</title>
        <authorList>
            <person name="Chen C."/>
            <person name="Sun J."/>
            <person name="Liao X.-P."/>
            <person name="Liu Y.-H."/>
        </authorList>
    </citation>
    <scope>NUCLEOTIDE SEQUENCE [LARGE SCALE GENOMIC DNA]</scope>
    <source>
        <strain evidence="1 2">C15_T</strain>
    </source>
</reference>
<dbReference type="Proteomes" id="UP000593812">
    <property type="component" value="Chromosome"/>
</dbReference>
<organism evidence="1 2">
    <name type="scientific">Acinetobacter indicus</name>
    <dbReference type="NCBI Taxonomy" id="756892"/>
    <lineage>
        <taxon>Bacteria</taxon>
        <taxon>Pseudomonadati</taxon>
        <taxon>Pseudomonadota</taxon>
        <taxon>Gammaproteobacteria</taxon>
        <taxon>Moraxellales</taxon>
        <taxon>Moraxellaceae</taxon>
        <taxon>Acinetobacter</taxon>
    </lineage>
</organism>
<dbReference type="NCBIfam" id="NF040692">
    <property type="entry name" value="recomb_assoc"/>
    <property type="match status" value="1"/>
</dbReference>
<accession>A0A7S6VNJ8</accession>